<organism evidence="3 4">
    <name type="scientific">Cercophora samala</name>
    <dbReference type="NCBI Taxonomy" id="330535"/>
    <lineage>
        <taxon>Eukaryota</taxon>
        <taxon>Fungi</taxon>
        <taxon>Dikarya</taxon>
        <taxon>Ascomycota</taxon>
        <taxon>Pezizomycotina</taxon>
        <taxon>Sordariomycetes</taxon>
        <taxon>Sordariomycetidae</taxon>
        <taxon>Sordariales</taxon>
        <taxon>Lasiosphaeriaceae</taxon>
        <taxon>Cercophora</taxon>
    </lineage>
</organism>
<feature type="compositionally biased region" description="Polar residues" evidence="1">
    <location>
        <begin position="13"/>
        <end position="26"/>
    </location>
</feature>
<keyword evidence="4" id="KW-1185">Reference proteome</keyword>
<proteinExistence type="predicted"/>
<dbReference type="AlphaFoldDB" id="A0AA39ZL47"/>
<evidence type="ECO:0000313" key="4">
    <source>
        <dbReference type="Proteomes" id="UP001174997"/>
    </source>
</evidence>
<dbReference type="Gene3D" id="3.10.450.50">
    <property type="match status" value="1"/>
</dbReference>
<feature type="domain" description="SnoaL-like" evidence="2">
    <location>
        <begin position="45"/>
        <end position="148"/>
    </location>
</feature>
<evidence type="ECO:0000313" key="3">
    <source>
        <dbReference type="EMBL" id="KAK0673105.1"/>
    </source>
</evidence>
<protein>
    <recommendedName>
        <fullName evidence="2">SnoaL-like domain-containing protein</fullName>
    </recommendedName>
</protein>
<dbReference type="EMBL" id="JAULSY010000008">
    <property type="protein sequence ID" value="KAK0673105.1"/>
    <property type="molecule type" value="Genomic_DNA"/>
</dbReference>
<dbReference type="Proteomes" id="UP001174997">
    <property type="component" value="Unassembled WGS sequence"/>
</dbReference>
<accession>A0AA39ZL47</accession>
<dbReference type="SUPFAM" id="SSF54427">
    <property type="entry name" value="NTF2-like"/>
    <property type="match status" value="1"/>
</dbReference>
<comment type="caution">
    <text evidence="3">The sequence shown here is derived from an EMBL/GenBank/DDBJ whole genome shotgun (WGS) entry which is preliminary data.</text>
</comment>
<dbReference type="PANTHER" id="PTHR39598:SF1">
    <property type="entry name" value="AUSTINOID BIOSYNTHESIS CLUSTERS PROTEIN F-RELATED"/>
    <property type="match status" value="1"/>
</dbReference>
<dbReference type="InterPro" id="IPR037401">
    <property type="entry name" value="SnoaL-like"/>
</dbReference>
<dbReference type="InterPro" id="IPR050977">
    <property type="entry name" value="Fungal_Meroterpenoid_Isomerase"/>
</dbReference>
<evidence type="ECO:0000256" key="1">
    <source>
        <dbReference type="SAM" id="MobiDB-lite"/>
    </source>
</evidence>
<sequence>MKFPQIPHRHIDISNTSGIPHTTVNNNDRKRKEPANMSSSRLHTVHALLDGYSSLSVDKMTERLSNDFTHHVLPASLDMPLRNRDEFAHHAGQIFSIFDSFHMVPLTMFEDDKQNMVVINARMEGILKNGAEWINECVMMVRLSRDGQQVVAIEEFVDSFKAMEMKKRHAPTMDVRTSDMAGSAKEVLFRNVALST</sequence>
<dbReference type="InterPro" id="IPR032710">
    <property type="entry name" value="NTF2-like_dom_sf"/>
</dbReference>
<dbReference type="Pfam" id="PF12680">
    <property type="entry name" value="SnoaL_2"/>
    <property type="match status" value="1"/>
</dbReference>
<gene>
    <name evidence="3" type="ORF">QBC41DRAFT_312178</name>
</gene>
<evidence type="ECO:0000259" key="2">
    <source>
        <dbReference type="Pfam" id="PF12680"/>
    </source>
</evidence>
<name>A0AA39ZL47_9PEZI</name>
<dbReference type="PANTHER" id="PTHR39598">
    <property type="entry name" value="AUSTINOL SYNTHESIS PROTEIN F-RELATED"/>
    <property type="match status" value="1"/>
</dbReference>
<reference evidence="3" key="1">
    <citation type="submission" date="2023-06" db="EMBL/GenBank/DDBJ databases">
        <title>Genome-scale phylogeny and comparative genomics of the fungal order Sordariales.</title>
        <authorList>
            <consortium name="Lawrence Berkeley National Laboratory"/>
            <person name="Hensen N."/>
            <person name="Bonometti L."/>
            <person name="Westerberg I."/>
            <person name="Brannstrom I.O."/>
            <person name="Guillou S."/>
            <person name="Cros-Aarteil S."/>
            <person name="Calhoun S."/>
            <person name="Haridas S."/>
            <person name="Kuo A."/>
            <person name="Mondo S."/>
            <person name="Pangilinan J."/>
            <person name="Riley R."/>
            <person name="Labutti K."/>
            <person name="Andreopoulos B."/>
            <person name="Lipzen A."/>
            <person name="Chen C."/>
            <person name="Yanf M."/>
            <person name="Daum C."/>
            <person name="Ng V."/>
            <person name="Clum A."/>
            <person name="Steindorff A."/>
            <person name="Ohm R."/>
            <person name="Martin F."/>
            <person name="Silar P."/>
            <person name="Natvig D."/>
            <person name="Lalanne C."/>
            <person name="Gautier V."/>
            <person name="Ament-Velasquez S.L."/>
            <person name="Kruys A."/>
            <person name="Hutchinson M.I."/>
            <person name="Powell A.J."/>
            <person name="Barry K."/>
            <person name="Miller A.N."/>
            <person name="Grigoriev I.V."/>
            <person name="Debuchy R."/>
            <person name="Gladieux P."/>
            <person name="Thoren M.H."/>
            <person name="Johannesson H."/>
        </authorList>
    </citation>
    <scope>NUCLEOTIDE SEQUENCE</scope>
    <source>
        <strain evidence="3">CBS 307.81</strain>
    </source>
</reference>
<feature type="region of interest" description="Disordered" evidence="1">
    <location>
        <begin position="1"/>
        <end position="39"/>
    </location>
</feature>